<sequence length="250" mass="28066">MRAFPDERDEVPTRGRLRGRFPELDSRSDGSLRVEERTDMGERYLVDMTTGEKIIPGSRRPDGTYRKEIRVRAGYVPLEERRTFQTRQQLSRNERQVPGAGNIPGFSPSAFPPGYSGIASPSGNGKRAPARKGEKKHGEKTPEEKTPAAKGKRCGDAETPNAREADDLCRDMQKLSVGVQEKDTPVSETDSLKKRVRNVKKKLKEIEALQQKVDAGQTLGAEQLGKLQRKKELDAEVLDLERRLAELEKN</sequence>
<evidence type="ECO:0000256" key="2">
    <source>
        <dbReference type="SAM" id="MobiDB-lite"/>
    </source>
</evidence>
<dbReference type="PANTHER" id="PTHR22959">
    <property type="entry name" value="PYM PROTEIN"/>
    <property type="match status" value="1"/>
</dbReference>
<evidence type="ECO:0000256" key="1">
    <source>
        <dbReference type="SAM" id="Coils"/>
    </source>
</evidence>
<feature type="compositionally biased region" description="Basic and acidic residues" evidence="2">
    <location>
        <begin position="136"/>
        <end position="171"/>
    </location>
</feature>
<dbReference type="GO" id="GO:0005737">
    <property type="term" value="C:cytoplasm"/>
    <property type="evidence" value="ECO:0007669"/>
    <property type="project" value="TreeGrafter"/>
</dbReference>
<dbReference type="Proteomes" id="UP000236343">
    <property type="component" value="Unassembled WGS sequence"/>
</dbReference>
<dbReference type="EMBL" id="AGQR02002797">
    <property type="protein sequence ID" value="PIL98351.1"/>
    <property type="molecule type" value="Genomic_DNA"/>
</dbReference>
<dbReference type="GO" id="GO:1903259">
    <property type="term" value="P:exon-exon junction complex disassembly"/>
    <property type="evidence" value="ECO:0007669"/>
    <property type="project" value="InterPro"/>
</dbReference>
<evidence type="ECO:0000313" key="4">
    <source>
        <dbReference type="EMBL" id="PIL98351.1"/>
    </source>
</evidence>
<feature type="region of interest" description="Disordered" evidence="2">
    <location>
        <begin position="80"/>
        <end position="171"/>
    </location>
</feature>
<name>A0A2G8XTJ7_TOXGO</name>
<evidence type="ECO:0000259" key="3">
    <source>
        <dbReference type="SMART" id="SM01273"/>
    </source>
</evidence>
<reference evidence="4 5" key="1">
    <citation type="journal article" date="2016" name="Nat. Commun.">
        <title>Local admixture of amplified and diversified secreted pathogenesis determinants shapes mosaic Toxoplasma gondii genomes.</title>
        <authorList>
            <person name="Lorenzi H."/>
            <person name="Khan A."/>
            <person name="Behnke M.S."/>
            <person name="Namasivayam S."/>
            <person name="Swapna L.S."/>
            <person name="Hadjithomas M."/>
            <person name="Karamycheva S."/>
            <person name="Pinney D."/>
            <person name="Brunk B.P."/>
            <person name="Ajioka J.W."/>
            <person name="Ajzenberg D."/>
            <person name="Boothroyd J.C."/>
            <person name="Boyle J.P."/>
            <person name="Darde M.L."/>
            <person name="Diaz-Miranda M.A."/>
            <person name="Dubey J.P."/>
            <person name="Fritz H.M."/>
            <person name="Gennari S.M."/>
            <person name="Gregory B.D."/>
            <person name="Kim K."/>
            <person name="Saeij J.P."/>
            <person name="Su C."/>
            <person name="White M.W."/>
            <person name="Zhu X.Q."/>
            <person name="Howe D.K."/>
            <person name="Rosenthal B.M."/>
            <person name="Grigg M.E."/>
            <person name="Parkinson J."/>
            <person name="Liu L."/>
            <person name="Kissinger J.C."/>
            <person name="Roos D.S."/>
            <person name="Sibley L.D."/>
        </authorList>
    </citation>
    <scope>NUCLEOTIDE SEQUENCE [LARGE SCALE GENOMIC DNA]</scope>
    <source>
        <strain evidence="4 5">COUG</strain>
    </source>
</reference>
<organism evidence="4 5">
    <name type="scientific">Toxoplasma gondii COUG</name>
    <dbReference type="NCBI Taxonomy" id="1074873"/>
    <lineage>
        <taxon>Eukaryota</taxon>
        <taxon>Sar</taxon>
        <taxon>Alveolata</taxon>
        <taxon>Apicomplexa</taxon>
        <taxon>Conoidasida</taxon>
        <taxon>Coccidia</taxon>
        <taxon>Eucoccidiorida</taxon>
        <taxon>Eimeriorina</taxon>
        <taxon>Sarcocystidae</taxon>
        <taxon>Toxoplasma</taxon>
    </lineage>
</organism>
<dbReference type="PANTHER" id="PTHR22959:SF0">
    <property type="entry name" value="PARTNER OF Y14 AND MAGO"/>
    <property type="match status" value="1"/>
</dbReference>
<dbReference type="InterPro" id="IPR039333">
    <property type="entry name" value="PYM1"/>
</dbReference>
<feature type="coiled-coil region" evidence="1">
    <location>
        <begin position="189"/>
        <end position="250"/>
    </location>
</feature>
<protein>
    <submittedName>
        <fullName evidence="4">Mago binding protein</fullName>
    </submittedName>
</protein>
<proteinExistence type="predicted"/>
<dbReference type="SMART" id="SM01273">
    <property type="entry name" value="Mago-bind"/>
    <property type="match status" value="1"/>
</dbReference>
<dbReference type="InterPro" id="IPR036348">
    <property type="entry name" value="WIBG_N_sf"/>
</dbReference>
<evidence type="ECO:0000313" key="5">
    <source>
        <dbReference type="Proteomes" id="UP000236343"/>
    </source>
</evidence>
<accession>A0A2G8XTJ7</accession>
<dbReference type="Pfam" id="PF09282">
    <property type="entry name" value="Mago-bind"/>
    <property type="match status" value="1"/>
</dbReference>
<dbReference type="GO" id="GO:0035145">
    <property type="term" value="C:exon-exon junction complex"/>
    <property type="evidence" value="ECO:0007669"/>
    <property type="project" value="TreeGrafter"/>
</dbReference>
<feature type="compositionally biased region" description="Basic and acidic residues" evidence="2">
    <location>
        <begin position="20"/>
        <end position="38"/>
    </location>
</feature>
<keyword evidence="1" id="KW-0175">Coiled coil</keyword>
<dbReference type="VEuPathDB" id="ToxoDB:TGCOUG_311750"/>
<dbReference type="SUPFAM" id="SSF101931">
    <property type="entry name" value="Pym (Within the bgcn gene intron protein, WIBG), N-terminal domain"/>
    <property type="match status" value="1"/>
</dbReference>
<dbReference type="AlphaFoldDB" id="A0A2G8XTJ7"/>
<dbReference type="InterPro" id="IPR015362">
    <property type="entry name" value="WIBG_mago-bd"/>
</dbReference>
<feature type="compositionally biased region" description="Basic and acidic residues" evidence="2">
    <location>
        <begin position="1"/>
        <end position="13"/>
    </location>
</feature>
<gene>
    <name evidence="4" type="ORF">TGCOUG_311750</name>
</gene>
<feature type="region of interest" description="Disordered" evidence="2">
    <location>
        <begin position="1"/>
        <end position="38"/>
    </location>
</feature>
<comment type="caution">
    <text evidence="4">The sequence shown here is derived from an EMBL/GenBank/DDBJ whole genome shotgun (WGS) entry which is preliminary data.</text>
</comment>
<dbReference type="GO" id="GO:0003723">
    <property type="term" value="F:RNA binding"/>
    <property type="evidence" value="ECO:0007669"/>
    <property type="project" value="TreeGrafter"/>
</dbReference>
<feature type="domain" description="WIBG Mago-binding" evidence="3">
    <location>
        <begin position="51"/>
        <end position="77"/>
    </location>
</feature>